<proteinExistence type="predicted"/>
<name>A0ABQ9K7I7_9CUCU</name>
<reference evidence="1" key="1">
    <citation type="journal article" date="2023" name="Insect Mol. Biol.">
        <title>Genome sequencing provides insights into the evolution of gene families encoding plant cell wall-degrading enzymes in longhorned beetles.</title>
        <authorList>
            <person name="Shin N.R."/>
            <person name="Okamura Y."/>
            <person name="Kirsch R."/>
            <person name="Pauchet Y."/>
        </authorList>
    </citation>
    <scope>NUCLEOTIDE SEQUENCE</scope>
    <source>
        <strain evidence="1">MMC_N1</strain>
    </source>
</reference>
<accession>A0ABQ9K7I7</accession>
<gene>
    <name evidence="1" type="ORF">NQ317_011547</name>
</gene>
<protein>
    <submittedName>
        <fullName evidence="1">Uncharacterized protein</fullName>
    </submittedName>
</protein>
<dbReference type="EMBL" id="JAPWTJ010000011">
    <property type="protein sequence ID" value="KAJ8985583.1"/>
    <property type="molecule type" value="Genomic_DNA"/>
</dbReference>
<evidence type="ECO:0000313" key="2">
    <source>
        <dbReference type="Proteomes" id="UP001162164"/>
    </source>
</evidence>
<sequence length="288" mass="32331">MHVEHAVLLSGILGRDPSNNVTVFVPDMAYIAALQLFIALTTVRSHPQVFNPYDSFFRYNLPYYNPYGSYSHGIPTYPQYLPSYINDLVHDRVTTSYLATPDVLPNLNILAEVPYSVSTKFTVVPMLLMTQENIKLITQAQIMSVSTTKPVMTVKTKDDNFVQCTPAVRIVLEKPIVIYSLKTSIVFPKEIQIVYERYKIPIEVGAVIAPVLQNTFISAETPVAIRVVYALPTKPITLDYVNNEDAVFVPETDAVVVEDQEAEPVLEVDEEDEELDNRNPPVILAPQV</sequence>
<dbReference type="Proteomes" id="UP001162164">
    <property type="component" value="Unassembled WGS sequence"/>
</dbReference>
<organism evidence="1 2">
    <name type="scientific">Molorchus minor</name>
    <dbReference type="NCBI Taxonomy" id="1323400"/>
    <lineage>
        <taxon>Eukaryota</taxon>
        <taxon>Metazoa</taxon>
        <taxon>Ecdysozoa</taxon>
        <taxon>Arthropoda</taxon>
        <taxon>Hexapoda</taxon>
        <taxon>Insecta</taxon>
        <taxon>Pterygota</taxon>
        <taxon>Neoptera</taxon>
        <taxon>Endopterygota</taxon>
        <taxon>Coleoptera</taxon>
        <taxon>Polyphaga</taxon>
        <taxon>Cucujiformia</taxon>
        <taxon>Chrysomeloidea</taxon>
        <taxon>Cerambycidae</taxon>
        <taxon>Lamiinae</taxon>
        <taxon>Monochamini</taxon>
        <taxon>Molorchus</taxon>
    </lineage>
</organism>
<keyword evidence="2" id="KW-1185">Reference proteome</keyword>
<comment type="caution">
    <text evidence="1">The sequence shown here is derived from an EMBL/GenBank/DDBJ whole genome shotgun (WGS) entry which is preliminary data.</text>
</comment>
<evidence type="ECO:0000313" key="1">
    <source>
        <dbReference type="EMBL" id="KAJ8985583.1"/>
    </source>
</evidence>